<name>A0A9R0WCV3_TRITD</name>
<evidence type="ECO:0000313" key="4">
    <source>
        <dbReference type="EMBL" id="VAI07097.1"/>
    </source>
</evidence>
<dbReference type="AlphaFoldDB" id="A0A9R0WCV3"/>
<organism evidence="4 5">
    <name type="scientific">Triticum turgidum subsp. durum</name>
    <name type="common">Durum wheat</name>
    <name type="synonym">Triticum durum</name>
    <dbReference type="NCBI Taxonomy" id="4567"/>
    <lineage>
        <taxon>Eukaryota</taxon>
        <taxon>Viridiplantae</taxon>
        <taxon>Streptophyta</taxon>
        <taxon>Embryophyta</taxon>
        <taxon>Tracheophyta</taxon>
        <taxon>Spermatophyta</taxon>
        <taxon>Magnoliopsida</taxon>
        <taxon>Liliopsida</taxon>
        <taxon>Poales</taxon>
        <taxon>Poaceae</taxon>
        <taxon>BOP clade</taxon>
        <taxon>Pooideae</taxon>
        <taxon>Triticodae</taxon>
        <taxon>Triticeae</taxon>
        <taxon>Triticinae</taxon>
        <taxon>Triticum</taxon>
    </lineage>
</organism>
<feature type="repeat" description="WD" evidence="3">
    <location>
        <begin position="52"/>
        <end position="84"/>
    </location>
</feature>
<dbReference type="Gramene" id="TRITD4Bv1G125030.3">
    <property type="protein sequence ID" value="TRITD4Bv1G125030.3"/>
    <property type="gene ID" value="TRITD4Bv1G125030"/>
</dbReference>
<gene>
    <name evidence="4" type="ORF">TRITD_4Bv1G125030</name>
</gene>
<dbReference type="SUPFAM" id="SSF50978">
    <property type="entry name" value="WD40 repeat-like"/>
    <property type="match status" value="1"/>
</dbReference>
<dbReference type="PROSITE" id="PS50294">
    <property type="entry name" value="WD_REPEATS_REGION"/>
    <property type="match status" value="1"/>
</dbReference>
<evidence type="ECO:0000256" key="1">
    <source>
        <dbReference type="ARBA" id="ARBA00022574"/>
    </source>
</evidence>
<keyword evidence="1 3" id="KW-0853">WD repeat</keyword>
<keyword evidence="2" id="KW-0677">Repeat</keyword>
<dbReference type="InterPro" id="IPR036322">
    <property type="entry name" value="WD40_repeat_dom_sf"/>
</dbReference>
<reference evidence="4 5" key="1">
    <citation type="submission" date="2017-09" db="EMBL/GenBank/DDBJ databases">
        <authorList>
            <consortium name="International Durum Wheat Genome Sequencing Consortium (IDWGSC)"/>
            <person name="Milanesi L."/>
        </authorList>
    </citation>
    <scope>NUCLEOTIDE SEQUENCE [LARGE SCALE GENOMIC DNA]</scope>
    <source>
        <strain evidence="5">cv. Svevo</strain>
    </source>
</reference>
<evidence type="ECO:0000256" key="3">
    <source>
        <dbReference type="PROSITE-ProRule" id="PRU00221"/>
    </source>
</evidence>
<dbReference type="EMBL" id="LT934118">
    <property type="protein sequence ID" value="VAI07097.1"/>
    <property type="molecule type" value="Genomic_DNA"/>
</dbReference>
<dbReference type="PANTHER" id="PTHR15574:SF65">
    <property type="entry name" value="TRANSDUCIN_WD40 REPEAT-LIKE SUPERFAMILY PROTEIN"/>
    <property type="match status" value="1"/>
</dbReference>
<dbReference type="InterPro" id="IPR001680">
    <property type="entry name" value="WD40_rpt"/>
</dbReference>
<evidence type="ECO:0000256" key="2">
    <source>
        <dbReference type="ARBA" id="ARBA00022737"/>
    </source>
</evidence>
<dbReference type="PANTHER" id="PTHR15574">
    <property type="entry name" value="WD REPEAT DOMAIN-CONTAINING FAMILY"/>
    <property type="match status" value="1"/>
</dbReference>
<evidence type="ECO:0008006" key="6">
    <source>
        <dbReference type="Google" id="ProtNLM"/>
    </source>
</evidence>
<accession>A0A9R0WCV3</accession>
<dbReference type="Proteomes" id="UP000324705">
    <property type="component" value="Chromosome 4B"/>
</dbReference>
<dbReference type="GO" id="GO:0080008">
    <property type="term" value="C:Cul4-RING E3 ubiquitin ligase complex"/>
    <property type="evidence" value="ECO:0007669"/>
    <property type="project" value="TreeGrafter"/>
</dbReference>
<keyword evidence="5" id="KW-1185">Reference proteome</keyword>
<dbReference type="Pfam" id="PF00400">
    <property type="entry name" value="WD40"/>
    <property type="match status" value="2"/>
</dbReference>
<sequence length="452" mass="50168">MAAVGEASGRRAASCFFEVGQREIGSSSSRASSCRISGSEGLILRMNQYGKLRGHSGCVNTISFNPAGDLLVSGSDDTDIILWDWLAKTEKLTYPSGHQQNVFHARVMPFTDDSTIVTVAADGQVRVGQLKQGGEFTTKQIGEHHDRAHKMALEPGSPHILYSCGEDGLVQHFDLRSDSPTKLLTCYSFSNRRRRVRLNTIAIDPQNPNYFSIGGSDEYVRLYDFRKINLESSSNMNLPVDTFCPKHLLMGGKVHITGIAYSYSSELLVSYNDELIYLFQNYMGLGPNPESTQPEHLDKLEQLQSYSGHRNFRTVKGVSFFGPNNEYVLSGSDCGHVFIWRKKEATSGIDNTIKIWTPSSSKVMQLPQYANKVIASNARERQFYASRGEMTLSADVMMRILRLQSTQSELYANHEPSAADFATGGDETFFIGLGDGDGNQRSNSDPRECIVT</sequence>
<dbReference type="SMART" id="SM00320">
    <property type="entry name" value="WD40"/>
    <property type="match status" value="6"/>
</dbReference>
<protein>
    <recommendedName>
        <fullName evidence="6">DDB1- and CUL4-associated factor 8</fullName>
    </recommendedName>
</protein>
<evidence type="ECO:0000313" key="5">
    <source>
        <dbReference type="Proteomes" id="UP000324705"/>
    </source>
</evidence>
<dbReference type="InterPro" id="IPR045151">
    <property type="entry name" value="DCAF8"/>
</dbReference>
<dbReference type="PROSITE" id="PS50082">
    <property type="entry name" value="WD_REPEATS_2"/>
    <property type="match status" value="1"/>
</dbReference>
<dbReference type="Gene3D" id="2.130.10.10">
    <property type="entry name" value="YVTN repeat-like/Quinoprotein amine dehydrogenase"/>
    <property type="match status" value="1"/>
</dbReference>
<dbReference type="GO" id="GO:0005737">
    <property type="term" value="C:cytoplasm"/>
    <property type="evidence" value="ECO:0007669"/>
    <property type="project" value="TreeGrafter"/>
</dbReference>
<dbReference type="InterPro" id="IPR015943">
    <property type="entry name" value="WD40/YVTN_repeat-like_dom_sf"/>
</dbReference>
<proteinExistence type="predicted"/>